<evidence type="ECO:0000313" key="1">
    <source>
        <dbReference type="EMBL" id="PRQ74241.1"/>
    </source>
</evidence>
<evidence type="ECO:0000313" key="2">
    <source>
        <dbReference type="Proteomes" id="UP000239560"/>
    </source>
</evidence>
<sequence length="195" mass="21470">CRAATCSASLLPLLITHRPSVRPFRLSSPSHDSSGLPYRDTASLAHGRRAGRLERRGVTLFNLDADMRALVCVYISSASSFSAARNFRVCRPRRLARSLPPEYRFPFLLTRSSAQTCRRSCNEAIARPTSSHRASVSTAVAHKLSAPDSVMKWRCVASGIAGLCIKLVVQVAMQSSHRRDVVLCLRGLKISLHNQ</sequence>
<protein>
    <submittedName>
        <fullName evidence="1">Uncharacterized protein</fullName>
    </submittedName>
</protein>
<dbReference type="Proteomes" id="UP000239560">
    <property type="component" value="Unassembled WGS sequence"/>
</dbReference>
<accession>A0A2T0A884</accession>
<proteinExistence type="predicted"/>
<feature type="non-terminal residue" evidence="1">
    <location>
        <position position="1"/>
    </location>
</feature>
<dbReference type="EMBL" id="LCTV02000006">
    <property type="protein sequence ID" value="PRQ74241.1"/>
    <property type="molecule type" value="Genomic_DNA"/>
</dbReference>
<reference evidence="1 2" key="1">
    <citation type="journal article" date="2018" name="Elife">
        <title>Functional genomics of lipid metabolism in the oleaginous yeast Rhodosporidium toruloides.</title>
        <authorList>
            <person name="Coradetti S.T."/>
            <person name="Pinel D."/>
            <person name="Geiselman G."/>
            <person name="Ito M."/>
            <person name="Mondo S."/>
            <person name="Reilly M.C."/>
            <person name="Cheng Y.F."/>
            <person name="Bauer S."/>
            <person name="Grigoriev I."/>
            <person name="Gladden J.M."/>
            <person name="Simmons B.A."/>
            <person name="Brem R."/>
            <person name="Arkin A.P."/>
            <person name="Skerker J.M."/>
        </authorList>
    </citation>
    <scope>NUCLEOTIDE SEQUENCE [LARGE SCALE GENOMIC DNA]</scope>
    <source>
        <strain evidence="1 2">NBRC 0880</strain>
    </source>
</reference>
<name>A0A2T0A884_RHOTO</name>
<dbReference type="AlphaFoldDB" id="A0A2T0A884"/>
<gene>
    <name evidence="1" type="ORF">AAT19DRAFT_14594</name>
</gene>
<comment type="caution">
    <text evidence="1">The sequence shown here is derived from an EMBL/GenBank/DDBJ whole genome shotgun (WGS) entry which is preliminary data.</text>
</comment>
<organism evidence="1 2">
    <name type="scientific">Rhodotorula toruloides</name>
    <name type="common">Yeast</name>
    <name type="synonym">Rhodosporidium toruloides</name>
    <dbReference type="NCBI Taxonomy" id="5286"/>
    <lineage>
        <taxon>Eukaryota</taxon>
        <taxon>Fungi</taxon>
        <taxon>Dikarya</taxon>
        <taxon>Basidiomycota</taxon>
        <taxon>Pucciniomycotina</taxon>
        <taxon>Microbotryomycetes</taxon>
        <taxon>Sporidiobolales</taxon>
        <taxon>Sporidiobolaceae</taxon>
        <taxon>Rhodotorula</taxon>
    </lineage>
</organism>